<reference evidence="1 2" key="1">
    <citation type="submission" date="2019-03" db="EMBL/GenBank/DDBJ databases">
        <title>Genomics of glacier-inhabiting Cryobacterium strains.</title>
        <authorList>
            <person name="Liu Q."/>
            <person name="Xin Y.-H."/>
        </authorList>
    </citation>
    <scope>NUCLEOTIDE SEQUENCE [LARGE SCALE GENOMIC DNA]</scope>
    <source>
        <strain evidence="1 2">CGMCC 1.4292</strain>
    </source>
</reference>
<dbReference type="OrthoDB" id="3818356at2"/>
<dbReference type="AlphaFoldDB" id="A0A4Y8KKM3"/>
<keyword evidence="2" id="KW-1185">Reference proteome</keyword>
<gene>
    <name evidence="1" type="ORF">E3T53_11175</name>
</gene>
<name>A0A4Y8KKM3_9MICO</name>
<comment type="caution">
    <text evidence="1">The sequence shown here is derived from an EMBL/GenBank/DDBJ whole genome shotgun (WGS) entry which is preliminary data.</text>
</comment>
<dbReference type="Proteomes" id="UP000298218">
    <property type="component" value="Unassembled WGS sequence"/>
</dbReference>
<sequence>MTHADEKQRTALLRAILAFCVVAAVLVAALFATIGALNKGIYSAGGFVGQYLDALARADTEGALALDGVQPTEAQLDAAGLPSDLPTTLLRASVLGDLTDISLASDVETESGSHTVVYDFKLDGRTSSMQFSVEPTGKFGGVFDSWRFATSPIAALAVSVQHESTFTVNGLTLDTRAHAVADAPASFNNAATYLAFAPSVYTFQHDSALLTAPPVALAVTQPGVTEVSVEAVPNEAFTQQVQDELNKFLDTECVAQTVLQPTGCRFGMDINNRVLNAPTWTIAEYPVVALTPGEVDFEMPDTAGQAHINVKVQSLFDGSIVTRDEDVPFTMGLSVTIQPSGALAIQLH</sequence>
<dbReference type="EMBL" id="SOHQ01000031">
    <property type="protein sequence ID" value="TFD77382.1"/>
    <property type="molecule type" value="Genomic_DNA"/>
</dbReference>
<dbReference type="RefSeq" id="WP_134172998.1">
    <property type="nucleotide sequence ID" value="NZ_SODI01000001.1"/>
</dbReference>
<proteinExistence type="predicted"/>
<organism evidence="1 2">
    <name type="scientific">Cryobacterium psychrophilum</name>
    <dbReference type="NCBI Taxonomy" id="41988"/>
    <lineage>
        <taxon>Bacteria</taxon>
        <taxon>Bacillati</taxon>
        <taxon>Actinomycetota</taxon>
        <taxon>Actinomycetes</taxon>
        <taxon>Micrococcales</taxon>
        <taxon>Microbacteriaceae</taxon>
        <taxon>Cryobacterium</taxon>
    </lineage>
</organism>
<protein>
    <submittedName>
        <fullName evidence="1">Uncharacterized protein</fullName>
    </submittedName>
</protein>
<accession>A0A4Y8KKM3</accession>
<evidence type="ECO:0000313" key="1">
    <source>
        <dbReference type="EMBL" id="TFD77382.1"/>
    </source>
</evidence>
<evidence type="ECO:0000313" key="2">
    <source>
        <dbReference type="Proteomes" id="UP000298218"/>
    </source>
</evidence>